<evidence type="ECO:0000256" key="1">
    <source>
        <dbReference type="SAM" id="Coils"/>
    </source>
</evidence>
<evidence type="ECO:0000313" key="2">
    <source>
        <dbReference type="EMBL" id="KAL5103692.1"/>
    </source>
</evidence>
<keyword evidence="1" id="KW-0175">Coiled coil</keyword>
<organism evidence="2 3">
    <name type="scientific">Taenia crassiceps</name>
    <dbReference type="NCBI Taxonomy" id="6207"/>
    <lineage>
        <taxon>Eukaryota</taxon>
        <taxon>Metazoa</taxon>
        <taxon>Spiralia</taxon>
        <taxon>Lophotrochozoa</taxon>
        <taxon>Platyhelminthes</taxon>
        <taxon>Cestoda</taxon>
        <taxon>Eucestoda</taxon>
        <taxon>Cyclophyllidea</taxon>
        <taxon>Taeniidae</taxon>
        <taxon>Taenia</taxon>
    </lineage>
</organism>
<dbReference type="Proteomes" id="UP001651158">
    <property type="component" value="Unassembled WGS sequence"/>
</dbReference>
<comment type="caution">
    <text evidence="2">The sequence shown here is derived from an EMBL/GenBank/DDBJ whole genome shotgun (WGS) entry which is preliminary data.</text>
</comment>
<feature type="coiled-coil region" evidence="1">
    <location>
        <begin position="31"/>
        <end position="114"/>
    </location>
</feature>
<evidence type="ECO:0000313" key="3">
    <source>
        <dbReference type="Proteomes" id="UP001651158"/>
    </source>
</evidence>
<keyword evidence="3" id="KW-1185">Reference proteome</keyword>
<sequence>MDRNEFLKQLADVQCKNVLLEEKYSAAQYEAECLRKDLQRSKSEVANLQRSLEAAQEEIFDLKRTAYDNADNSETLRALQAESATTIEELRQENRNARRRVAEVEAEFRLLKEAQTSCLNPNIQEDYKKQLLEWKQRLGLRASAEANEVFTAINDRLDRALMCEARTNEADFVHQELRNQLRESHNSASELANRVEALLVEKEALKRETSLWNTEKLDLMATRGLLEQRVTALERQAEEVRKKLVAETEVTRQVRLENQQLLLERNSQTVQFNALVESLAATLSLVESPCAPTEAAIKERVTKLTTELQSLKKAQSDLEKKLEHLSKQFEFQFANAQTLADELNALKCELKTENKAKERLQCELDGFRLMSSQKQLNPKILGKVVALCDKLHIQVGKYSHSDLVELIANKVEDLLVNGCIPSQCIQRNNASKNQSVHQCAKTKNAQHNCVQNQRLVCAKNFII</sequence>
<dbReference type="EMBL" id="JAKROA010000016">
    <property type="protein sequence ID" value="KAL5103692.1"/>
    <property type="molecule type" value="Genomic_DNA"/>
</dbReference>
<name>A0ABR4Q1Z9_9CEST</name>
<reference evidence="2 3" key="1">
    <citation type="journal article" date="2022" name="Front. Cell. Infect. Microbiol.">
        <title>The Genomes of Two Strains of Taenia crassiceps the Animal Model for the Study of Human Cysticercosis.</title>
        <authorList>
            <person name="Bobes R.J."/>
            <person name="Estrada K."/>
            <person name="Rios-Valencia D.G."/>
            <person name="Calderon-Gallegos A."/>
            <person name="de la Torre P."/>
            <person name="Carrero J.C."/>
            <person name="Sanchez-Flores A."/>
            <person name="Laclette J.P."/>
        </authorList>
    </citation>
    <scope>NUCLEOTIDE SEQUENCE [LARGE SCALE GENOMIC DNA]</scope>
    <source>
        <strain evidence="2">WFUcys</strain>
    </source>
</reference>
<gene>
    <name evidence="2" type="ORF">TcWFU_004342</name>
</gene>
<feature type="coiled-coil region" evidence="1">
    <location>
        <begin position="294"/>
        <end position="363"/>
    </location>
</feature>
<protein>
    <submittedName>
        <fullName evidence="2">Uncharacterized protein</fullName>
    </submittedName>
</protein>
<proteinExistence type="predicted"/>
<feature type="coiled-coil region" evidence="1">
    <location>
        <begin position="174"/>
        <end position="250"/>
    </location>
</feature>
<accession>A0ABR4Q1Z9</accession>